<name>A0A437CKK5_ORYJA</name>
<dbReference type="InterPro" id="IPR013783">
    <property type="entry name" value="Ig-like_fold"/>
</dbReference>
<dbReference type="Proteomes" id="UP000283210">
    <property type="component" value="Chromosome 16"/>
</dbReference>
<evidence type="ECO:0000259" key="2">
    <source>
        <dbReference type="PROSITE" id="PS50835"/>
    </source>
</evidence>
<feature type="signal peptide" evidence="1">
    <location>
        <begin position="1"/>
        <end position="20"/>
    </location>
</feature>
<dbReference type="SMART" id="SM00409">
    <property type="entry name" value="IG"/>
    <property type="match status" value="1"/>
</dbReference>
<feature type="chain" id="PRO_5019499520" description="Ig-like domain-containing protein" evidence="1">
    <location>
        <begin position="21"/>
        <end position="137"/>
    </location>
</feature>
<dbReference type="InterPro" id="IPR003599">
    <property type="entry name" value="Ig_sub"/>
</dbReference>
<dbReference type="EMBL" id="CM012452">
    <property type="protein sequence ID" value="RVE63023.1"/>
    <property type="molecule type" value="Genomic_DNA"/>
</dbReference>
<organism evidence="3 4">
    <name type="scientific">Oryzias javanicus</name>
    <name type="common">Javanese ricefish</name>
    <name type="synonym">Aplocheilus javanicus</name>
    <dbReference type="NCBI Taxonomy" id="123683"/>
    <lineage>
        <taxon>Eukaryota</taxon>
        <taxon>Metazoa</taxon>
        <taxon>Chordata</taxon>
        <taxon>Craniata</taxon>
        <taxon>Vertebrata</taxon>
        <taxon>Euteleostomi</taxon>
        <taxon>Actinopterygii</taxon>
        <taxon>Neopterygii</taxon>
        <taxon>Teleostei</taxon>
        <taxon>Neoteleostei</taxon>
        <taxon>Acanthomorphata</taxon>
        <taxon>Ovalentaria</taxon>
        <taxon>Atherinomorphae</taxon>
        <taxon>Beloniformes</taxon>
        <taxon>Adrianichthyidae</taxon>
        <taxon>Oryziinae</taxon>
        <taxon>Oryzias</taxon>
    </lineage>
</organism>
<feature type="domain" description="Ig-like" evidence="2">
    <location>
        <begin position="24"/>
        <end position="115"/>
    </location>
</feature>
<evidence type="ECO:0000256" key="1">
    <source>
        <dbReference type="SAM" id="SignalP"/>
    </source>
</evidence>
<keyword evidence="4" id="KW-1185">Reference proteome</keyword>
<dbReference type="OrthoDB" id="8897337at2759"/>
<dbReference type="Gene3D" id="2.60.40.10">
    <property type="entry name" value="Immunoglobulins"/>
    <property type="match status" value="1"/>
</dbReference>
<sequence>MKVCARLVLVFWMTLSLLSAQEQDSVEVLYSSKTITAERGSTVTLSCVTRFSFLTCSDLHVSWHTSDQNIELTDSLNYFTTISEKIIGENVRERMVITDILRVTQGDSGRYQCKADCSGNIAMGHFIKVNVTEKSFD</sequence>
<protein>
    <recommendedName>
        <fullName evidence="2">Ig-like domain-containing protein</fullName>
    </recommendedName>
</protein>
<proteinExistence type="predicted"/>
<dbReference type="PROSITE" id="PS50835">
    <property type="entry name" value="IG_LIKE"/>
    <property type="match status" value="1"/>
</dbReference>
<evidence type="ECO:0000313" key="4">
    <source>
        <dbReference type="Proteomes" id="UP000283210"/>
    </source>
</evidence>
<gene>
    <name evidence="3" type="ORF">OJAV_G00163420</name>
</gene>
<dbReference type="InterPro" id="IPR013098">
    <property type="entry name" value="Ig_I-set"/>
</dbReference>
<dbReference type="SUPFAM" id="SSF48726">
    <property type="entry name" value="Immunoglobulin"/>
    <property type="match status" value="1"/>
</dbReference>
<accession>A0A437CKK5</accession>
<reference evidence="3 4" key="1">
    <citation type="submission" date="2018-11" db="EMBL/GenBank/DDBJ databases">
        <authorList>
            <person name="Lopez-Roques C."/>
            <person name="Donnadieu C."/>
            <person name="Bouchez O."/>
            <person name="Klopp C."/>
            <person name="Cabau C."/>
            <person name="Zahm M."/>
        </authorList>
    </citation>
    <scope>NUCLEOTIDE SEQUENCE [LARGE SCALE GENOMIC DNA]</scope>
    <source>
        <strain evidence="3">RS831</strain>
        <tissue evidence="3">Whole body</tissue>
    </source>
</reference>
<dbReference type="Pfam" id="PF07679">
    <property type="entry name" value="I-set"/>
    <property type="match status" value="1"/>
</dbReference>
<dbReference type="InterPro" id="IPR036179">
    <property type="entry name" value="Ig-like_dom_sf"/>
</dbReference>
<keyword evidence="1" id="KW-0732">Signal</keyword>
<reference evidence="3 4" key="2">
    <citation type="submission" date="2019-01" db="EMBL/GenBank/DDBJ databases">
        <title>A chromosome length genome reference of the Java medaka (oryzias javanicus).</title>
        <authorList>
            <person name="Herpin A."/>
            <person name="Takehana Y."/>
            <person name="Naruse K."/>
            <person name="Ansai S."/>
            <person name="Kawaguchi M."/>
        </authorList>
    </citation>
    <scope>NUCLEOTIDE SEQUENCE [LARGE SCALE GENOMIC DNA]</scope>
    <source>
        <strain evidence="3">RS831</strain>
        <tissue evidence="3">Whole body</tissue>
    </source>
</reference>
<evidence type="ECO:0000313" key="3">
    <source>
        <dbReference type="EMBL" id="RVE63023.1"/>
    </source>
</evidence>
<dbReference type="AlphaFoldDB" id="A0A437CKK5"/>
<dbReference type="InterPro" id="IPR007110">
    <property type="entry name" value="Ig-like_dom"/>
</dbReference>